<keyword evidence="2" id="KW-0732">Signal</keyword>
<dbReference type="Proteomes" id="UP000284189">
    <property type="component" value="Unassembled WGS sequence"/>
</dbReference>
<dbReference type="Proteomes" id="UP000321528">
    <property type="component" value="Unassembled WGS sequence"/>
</dbReference>
<dbReference type="SUPFAM" id="SSF51126">
    <property type="entry name" value="Pectin lyase-like"/>
    <property type="match status" value="1"/>
</dbReference>
<dbReference type="InterPro" id="IPR012334">
    <property type="entry name" value="Pectin_lyas_fold"/>
</dbReference>
<dbReference type="AlphaFoldDB" id="A0A418NC67"/>
<feature type="chain" id="PRO_5019463537" evidence="2">
    <location>
        <begin position="25"/>
        <end position="655"/>
    </location>
</feature>
<dbReference type="Gene3D" id="2.160.20.10">
    <property type="entry name" value="Single-stranded right-handed beta-helix, Pectin lyase-like"/>
    <property type="match status" value="2"/>
</dbReference>
<dbReference type="SMART" id="SM00710">
    <property type="entry name" value="PbH1"/>
    <property type="match status" value="8"/>
</dbReference>
<accession>A0A418NC67</accession>
<dbReference type="Pfam" id="PF13229">
    <property type="entry name" value="Beta_helix"/>
    <property type="match status" value="1"/>
</dbReference>
<dbReference type="InterPro" id="IPR039448">
    <property type="entry name" value="Beta_helix"/>
</dbReference>
<sequence>MQTNTPKLLLFTTLFLLFTQTALISCSKDEAFIDLVGLEDPNATDSENIDNQDSNDEGNGNPVSEDAQDDTPSFDSSEGLKINSTPCGHGLEVLVANESFNISCQIDLNGGVVDLPNNVTLDFDGGEIINGTLNFHGGYISGNLLNHTLSIEGDTELIEDSFLFYPQRWDITQGETTDEKARINRDNLRRAMTLVKSLGVNSFEIDEMDAYFNVHIAISNPKMLAEESILIPENFTLKMSDKTHLRVQPNGSPGYTLMAIYKSSNIHIIGGNLYGDRWKHDYSPVNDIKGRPADSHDWGHVMSVSGGKNILIENITLSNSTGDCFGVHGANIRSADGVHGDINNMSENVTLRNATIKEARRNGMSLLDGEDILIENCNIMDTGQGDNPPGVEYSSAGTLPKYGVSFEAYRERTSTGELLEYNRIEHVVLRGNTFHGNAQGDVVLFTCSNVTLEGNHFDSRVANIASNTITIVDNTFQARKNEDNTPYNYAILLQSKTNEWDGELNYNYNIFNNTIKGYGNAMILAGKDYTISGNTLIDNKNNIGIGDLDGAEFSGNKISSNIEYATGYFTRGSIPKNVSIQNEEINISYRAINLRQVEATSSDPLIFKNCKFINNGGKNNFIENCNNITITNNIINTDFDIYSSNNIIITNNSSN</sequence>
<comment type="caution">
    <text evidence="4">The sequence shown here is derived from an EMBL/GenBank/DDBJ whole genome shotgun (WGS) entry which is preliminary data.</text>
</comment>
<feature type="compositionally biased region" description="Polar residues" evidence="1">
    <location>
        <begin position="70"/>
        <end position="81"/>
    </location>
</feature>
<name>A0A418NC67_9FLAO</name>
<evidence type="ECO:0000313" key="5">
    <source>
        <dbReference type="EMBL" id="TXK08516.1"/>
    </source>
</evidence>
<feature type="domain" description="Right handed beta helix" evidence="3">
    <location>
        <begin position="345"/>
        <end position="514"/>
    </location>
</feature>
<reference evidence="5 7" key="2">
    <citation type="submission" date="2019-07" db="EMBL/GenBank/DDBJ databases">
        <title>Draft genome of two Muricauda strains isolated from deep sea.</title>
        <authorList>
            <person name="Sun C."/>
        </authorList>
    </citation>
    <scope>NUCLEOTIDE SEQUENCE [LARGE SCALE GENOMIC DNA]</scope>
    <source>
        <strain evidence="5 7">NH166</strain>
    </source>
</reference>
<protein>
    <submittedName>
        <fullName evidence="4">Right-handed parallel beta-helix repeat-containing protein</fullName>
    </submittedName>
</protein>
<evidence type="ECO:0000256" key="1">
    <source>
        <dbReference type="SAM" id="MobiDB-lite"/>
    </source>
</evidence>
<proteinExistence type="predicted"/>
<dbReference type="PROSITE" id="PS51257">
    <property type="entry name" value="PROKAR_LIPOPROTEIN"/>
    <property type="match status" value="1"/>
</dbReference>
<feature type="compositionally biased region" description="Acidic residues" evidence="1">
    <location>
        <begin position="47"/>
        <end position="56"/>
    </location>
</feature>
<reference evidence="4 6" key="1">
    <citation type="submission" date="2018-08" db="EMBL/GenBank/DDBJ databases">
        <title>Proposal of Muricauda 72 sp.nov. and Muricauda NH166 sp.nov., isolated from seawater.</title>
        <authorList>
            <person name="Cheng H."/>
            <person name="Wu Y.-H."/>
            <person name="Guo L.-L."/>
            <person name="Xu X.-W."/>
        </authorList>
    </citation>
    <scope>NUCLEOTIDE SEQUENCE [LARGE SCALE GENOMIC DNA]</scope>
    <source>
        <strain evidence="4 6">NH166</strain>
    </source>
</reference>
<keyword evidence="7" id="KW-1185">Reference proteome</keyword>
<dbReference type="InterPro" id="IPR011050">
    <property type="entry name" value="Pectin_lyase_fold/virulence"/>
</dbReference>
<dbReference type="RefSeq" id="WP_119638354.1">
    <property type="nucleotide sequence ID" value="NZ_QXFJ01000007.1"/>
</dbReference>
<evidence type="ECO:0000313" key="7">
    <source>
        <dbReference type="Proteomes" id="UP000321528"/>
    </source>
</evidence>
<evidence type="ECO:0000313" key="4">
    <source>
        <dbReference type="EMBL" id="RIV74394.1"/>
    </source>
</evidence>
<gene>
    <name evidence="4" type="ORF">D2U88_00560</name>
    <name evidence="5" type="ORF">FQ019_00540</name>
</gene>
<dbReference type="EMBL" id="QXFJ01000007">
    <property type="protein sequence ID" value="RIV74394.1"/>
    <property type="molecule type" value="Genomic_DNA"/>
</dbReference>
<dbReference type="EMBL" id="VNWL01000006">
    <property type="protein sequence ID" value="TXK08516.1"/>
    <property type="molecule type" value="Genomic_DNA"/>
</dbReference>
<evidence type="ECO:0000256" key="2">
    <source>
        <dbReference type="SAM" id="SignalP"/>
    </source>
</evidence>
<dbReference type="InterPro" id="IPR006626">
    <property type="entry name" value="PbH1"/>
</dbReference>
<feature type="region of interest" description="Disordered" evidence="1">
    <location>
        <begin position="42"/>
        <end position="81"/>
    </location>
</feature>
<evidence type="ECO:0000259" key="3">
    <source>
        <dbReference type="Pfam" id="PF13229"/>
    </source>
</evidence>
<organism evidence="4 6">
    <name type="scientific">Flagellimonas aequoris</name>
    <dbReference type="NCBI Taxonomy" id="2306997"/>
    <lineage>
        <taxon>Bacteria</taxon>
        <taxon>Pseudomonadati</taxon>
        <taxon>Bacteroidota</taxon>
        <taxon>Flavobacteriia</taxon>
        <taxon>Flavobacteriales</taxon>
        <taxon>Flavobacteriaceae</taxon>
        <taxon>Flagellimonas</taxon>
    </lineage>
</organism>
<dbReference type="OrthoDB" id="1400405at2"/>
<feature type="signal peptide" evidence="2">
    <location>
        <begin position="1"/>
        <end position="24"/>
    </location>
</feature>
<evidence type="ECO:0000313" key="6">
    <source>
        <dbReference type="Proteomes" id="UP000284189"/>
    </source>
</evidence>